<keyword evidence="5 8" id="KW-0378">Hydrolase</keyword>
<dbReference type="AlphaFoldDB" id="A0A1B7KW91"/>
<evidence type="ECO:0000256" key="8">
    <source>
        <dbReference type="RuleBase" id="RU366003"/>
    </source>
</evidence>
<dbReference type="NCBIfam" id="TIGR01856">
    <property type="entry name" value="hisJ_fam"/>
    <property type="match status" value="1"/>
</dbReference>
<evidence type="ECO:0000256" key="4">
    <source>
        <dbReference type="ARBA" id="ARBA00022605"/>
    </source>
</evidence>
<comment type="caution">
    <text evidence="10">The sequence shown here is derived from an EMBL/GenBank/DDBJ whole genome shotgun (WGS) entry which is preliminary data.</text>
</comment>
<dbReference type="PANTHER" id="PTHR21039">
    <property type="entry name" value="HISTIDINOL PHOSPHATASE-RELATED"/>
    <property type="match status" value="1"/>
</dbReference>
<dbReference type="UniPathway" id="UPA00031">
    <property type="reaction ID" value="UER00013"/>
</dbReference>
<protein>
    <recommendedName>
        <fullName evidence="3 8">Histidinol-phosphatase</fullName>
        <shortName evidence="8">HolPase</shortName>
        <ecNumber evidence="3 8">3.1.3.15</ecNumber>
    </recommendedName>
</protein>
<dbReference type="InterPro" id="IPR004013">
    <property type="entry name" value="PHP_dom"/>
</dbReference>
<accession>A0A1B7KW91</accession>
<comment type="pathway">
    <text evidence="1 8">Amino-acid biosynthesis; L-histidine biosynthesis; L-histidine from 5-phospho-alpha-D-ribose 1-diphosphate: step 8/9.</text>
</comment>
<dbReference type="InterPro" id="IPR016195">
    <property type="entry name" value="Pol/histidinol_Pase-like"/>
</dbReference>
<dbReference type="CDD" id="cd12110">
    <property type="entry name" value="PHP_HisPPase_Hisj_like"/>
    <property type="match status" value="1"/>
</dbReference>
<proteinExistence type="inferred from homology"/>
<comment type="catalytic activity">
    <reaction evidence="7 8">
        <text>L-histidinol phosphate + H2O = L-histidinol + phosphate</text>
        <dbReference type="Rhea" id="RHEA:14465"/>
        <dbReference type="ChEBI" id="CHEBI:15377"/>
        <dbReference type="ChEBI" id="CHEBI:43474"/>
        <dbReference type="ChEBI" id="CHEBI:57699"/>
        <dbReference type="ChEBI" id="CHEBI:57980"/>
        <dbReference type="EC" id="3.1.3.15"/>
    </reaction>
</comment>
<dbReference type="GO" id="GO:0000105">
    <property type="term" value="P:L-histidine biosynthetic process"/>
    <property type="evidence" value="ECO:0007669"/>
    <property type="project" value="UniProtKB-UniRule"/>
</dbReference>
<gene>
    <name evidence="10" type="ORF">A7K69_00425</name>
</gene>
<evidence type="ECO:0000259" key="9">
    <source>
        <dbReference type="Pfam" id="PF02811"/>
    </source>
</evidence>
<evidence type="ECO:0000313" key="10">
    <source>
        <dbReference type="EMBL" id="OAT74214.1"/>
    </source>
</evidence>
<name>A0A1B7KW91_PARTM</name>
<keyword evidence="4 8" id="KW-0028">Amino-acid biosynthesis</keyword>
<dbReference type="Proteomes" id="UP000078290">
    <property type="component" value="Unassembled WGS sequence"/>
</dbReference>
<evidence type="ECO:0000256" key="1">
    <source>
        <dbReference type="ARBA" id="ARBA00004970"/>
    </source>
</evidence>
<feature type="domain" description="PHP" evidence="9">
    <location>
        <begin position="3"/>
        <end position="212"/>
    </location>
</feature>
<dbReference type="Gene3D" id="3.20.20.140">
    <property type="entry name" value="Metal-dependent hydrolases"/>
    <property type="match status" value="1"/>
</dbReference>
<dbReference type="InterPro" id="IPR010140">
    <property type="entry name" value="Histidinol_P_phosphatase_HisJ"/>
</dbReference>
<evidence type="ECO:0000313" key="11">
    <source>
        <dbReference type="Proteomes" id="UP000078290"/>
    </source>
</evidence>
<dbReference type="GO" id="GO:0004401">
    <property type="term" value="F:histidinol-phosphatase activity"/>
    <property type="evidence" value="ECO:0007669"/>
    <property type="project" value="UniProtKB-UniRule"/>
</dbReference>
<evidence type="ECO:0000256" key="2">
    <source>
        <dbReference type="ARBA" id="ARBA00009152"/>
    </source>
</evidence>
<dbReference type="EC" id="3.1.3.15" evidence="3 8"/>
<dbReference type="SUPFAM" id="SSF89550">
    <property type="entry name" value="PHP domain-like"/>
    <property type="match status" value="1"/>
</dbReference>
<dbReference type="RefSeq" id="WP_064549541.1">
    <property type="nucleotide sequence ID" value="NZ_LXMA01000001.1"/>
</dbReference>
<dbReference type="Pfam" id="PF02811">
    <property type="entry name" value="PHP"/>
    <property type="match status" value="1"/>
</dbReference>
<reference evidence="11" key="1">
    <citation type="submission" date="2016-05" db="EMBL/GenBank/DDBJ databases">
        <authorList>
            <person name="Wang W."/>
            <person name="Zhu L."/>
        </authorList>
    </citation>
    <scope>NUCLEOTIDE SEQUENCE [LARGE SCALE GENOMIC DNA]</scope>
    <source>
        <strain evidence="11">W-2</strain>
    </source>
</reference>
<dbReference type="EMBL" id="LXMA01000001">
    <property type="protein sequence ID" value="OAT74214.1"/>
    <property type="molecule type" value="Genomic_DNA"/>
</dbReference>
<evidence type="ECO:0000256" key="7">
    <source>
        <dbReference type="ARBA" id="ARBA00049158"/>
    </source>
</evidence>
<keyword evidence="6 8" id="KW-0368">Histidine biosynthesis</keyword>
<evidence type="ECO:0000256" key="5">
    <source>
        <dbReference type="ARBA" id="ARBA00022801"/>
    </source>
</evidence>
<dbReference type="GO" id="GO:0005737">
    <property type="term" value="C:cytoplasm"/>
    <property type="evidence" value="ECO:0007669"/>
    <property type="project" value="TreeGrafter"/>
</dbReference>
<evidence type="ECO:0000256" key="6">
    <source>
        <dbReference type="ARBA" id="ARBA00023102"/>
    </source>
</evidence>
<evidence type="ECO:0000256" key="3">
    <source>
        <dbReference type="ARBA" id="ARBA00013085"/>
    </source>
</evidence>
<dbReference type="OrthoDB" id="9775255at2"/>
<dbReference type="NCBIfam" id="NF005996">
    <property type="entry name" value="PRK08123.1"/>
    <property type="match status" value="1"/>
</dbReference>
<sequence length="267" mass="30730">MRDGHVHTPFCPHGSNDSLEQYVERAIMLGYKEISFTEHAPLPEGFVDPTPYKDSAMRYEQLDSYLEALTDLKERYQHDIVIHIGLEVDFILGFEEKTARLLEDVGPLLDDSILSVHFLPCKGQYVCIDYSPEMFADIVTLFGSIDNVYKAYYDAVLQSIRANLGQYKPKRIGHITLIHKFQKRFPCPVPMTESLLRILDEMKLYNYELDYNGAGVSKPLCLQPYPPKWVIREAMKRNIRIVYGSDAHCANDLHQGTDVMLKEAFFV</sequence>
<organism evidence="10 11">
    <name type="scientific">Parageobacillus thermoglucosidasius</name>
    <name type="common">Geobacillus thermoglucosidasius</name>
    <dbReference type="NCBI Taxonomy" id="1426"/>
    <lineage>
        <taxon>Bacteria</taxon>
        <taxon>Bacillati</taxon>
        <taxon>Bacillota</taxon>
        <taxon>Bacilli</taxon>
        <taxon>Bacillales</taxon>
        <taxon>Anoxybacillaceae</taxon>
        <taxon>Parageobacillus</taxon>
    </lineage>
</organism>
<comment type="similarity">
    <text evidence="2 8">Belongs to the PHP hydrolase family. HisK subfamily.</text>
</comment>
<dbReference type="PANTHER" id="PTHR21039:SF0">
    <property type="entry name" value="HISTIDINOL-PHOSPHATASE"/>
    <property type="match status" value="1"/>
</dbReference>